<dbReference type="OrthoDB" id="5329005at2"/>
<feature type="transmembrane region" description="Helical" evidence="6">
    <location>
        <begin position="34"/>
        <end position="51"/>
    </location>
</feature>
<keyword evidence="3 6" id="KW-0812">Transmembrane</keyword>
<dbReference type="Gene3D" id="1.20.120.1220">
    <property type="match status" value="1"/>
</dbReference>
<dbReference type="GO" id="GO:0004190">
    <property type="term" value="F:aspartic-type endopeptidase activity"/>
    <property type="evidence" value="ECO:0007669"/>
    <property type="project" value="InterPro"/>
</dbReference>
<sequence>MAAHALLAILALLLLCAAVTDLKARIIANRLNLAIALLAPLYWWATGLSPWPDMALQAVLGLAVFAVFAAMFALGWMGGGDVKLLGALALWLPWAPLMRMLFAMSLLGGVLTLIVVAVHRFRKLKTNPEVPYGVAIASAGLWVIGELYLNQFA</sequence>
<feature type="transmembrane region" description="Helical" evidence="6">
    <location>
        <begin position="58"/>
        <end position="77"/>
    </location>
</feature>
<comment type="subcellular location">
    <subcellularLocation>
        <location evidence="1">Cell membrane</location>
        <topology evidence="1">Multi-pass membrane protein</topology>
    </subcellularLocation>
</comment>
<evidence type="ECO:0000256" key="1">
    <source>
        <dbReference type="ARBA" id="ARBA00004651"/>
    </source>
</evidence>
<evidence type="ECO:0000256" key="5">
    <source>
        <dbReference type="ARBA" id="ARBA00023136"/>
    </source>
</evidence>
<gene>
    <name evidence="8" type="primary">cpaA</name>
    <name evidence="8" type="ORF">SCH01S_37_00040</name>
</gene>
<dbReference type="RefSeq" id="WP_046348475.1">
    <property type="nucleotide sequence ID" value="NZ_BBWU01000037.1"/>
</dbReference>
<name>A0A0E9MQE1_9SPHN</name>
<evidence type="ECO:0000256" key="4">
    <source>
        <dbReference type="ARBA" id="ARBA00022989"/>
    </source>
</evidence>
<reference evidence="8 9" key="1">
    <citation type="submission" date="2015-04" db="EMBL/GenBank/DDBJ databases">
        <title>Whole genome shotgun sequence of Sphingomonas changbaiensis NBRC 104936.</title>
        <authorList>
            <person name="Katano-Makiyama Y."/>
            <person name="Hosoyama A."/>
            <person name="Hashimoto M."/>
            <person name="Noguchi M."/>
            <person name="Tsuchikane K."/>
            <person name="Ohji S."/>
            <person name="Yamazoe A."/>
            <person name="Ichikawa N."/>
            <person name="Kimura A."/>
            <person name="Fujita N."/>
        </authorList>
    </citation>
    <scope>NUCLEOTIDE SEQUENCE [LARGE SCALE GENOMIC DNA]</scope>
    <source>
        <strain evidence="8 9">NBRC 104936</strain>
    </source>
</reference>
<evidence type="ECO:0000313" key="8">
    <source>
        <dbReference type="EMBL" id="GAO39651.1"/>
    </source>
</evidence>
<dbReference type="PANTHER" id="PTHR36506">
    <property type="entry name" value="PREFLAGELLIN PEPTIDASE"/>
    <property type="match status" value="1"/>
</dbReference>
<dbReference type="EMBL" id="BBWU01000037">
    <property type="protein sequence ID" value="GAO39651.1"/>
    <property type="molecule type" value="Genomic_DNA"/>
</dbReference>
<keyword evidence="9" id="KW-1185">Reference proteome</keyword>
<evidence type="ECO:0000259" key="7">
    <source>
        <dbReference type="Pfam" id="PF01478"/>
    </source>
</evidence>
<dbReference type="InterPro" id="IPR052218">
    <property type="entry name" value="Preflagellin_Peptidase"/>
</dbReference>
<evidence type="ECO:0000256" key="6">
    <source>
        <dbReference type="SAM" id="Phobius"/>
    </source>
</evidence>
<organism evidence="8 9">
    <name type="scientific">Sphingomonas changbaiensis NBRC 104936</name>
    <dbReference type="NCBI Taxonomy" id="1219043"/>
    <lineage>
        <taxon>Bacteria</taxon>
        <taxon>Pseudomonadati</taxon>
        <taxon>Pseudomonadota</taxon>
        <taxon>Alphaproteobacteria</taxon>
        <taxon>Sphingomonadales</taxon>
        <taxon>Sphingomonadaceae</taxon>
        <taxon>Sphingomonas</taxon>
    </lineage>
</organism>
<dbReference type="InterPro" id="IPR000045">
    <property type="entry name" value="Prepilin_IV_endopep_pep"/>
</dbReference>
<feature type="transmembrane region" description="Helical" evidence="6">
    <location>
        <begin position="97"/>
        <end position="118"/>
    </location>
</feature>
<dbReference type="PANTHER" id="PTHR36506:SF1">
    <property type="entry name" value="PREFLAGELLIN PEPTIDASE"/>
    <property type="match status" value="1"/>
</dbReference>
<dbReference type="STRING" id="1219043.SCH01S_37_00040"/>
<protein>
    <submittedName>
        <fullName evidence="8">Type IV prepilin peptidase</fullName>
    </submittedName>
</protein>
<dbReference type="Proteomes" id="UP000033202">
    <property type="component" value="Unassembled WGS sequence"/>
</dbReference>
<comment type="caution">
    <text evidence="8">The sequence shown here is derived from an EMBL/GenBank/DDBJ whole genome shotgun (WGS) entry which is preliminary data.</text>
</comment>
<dbReference type="Pfam" id="PF01478">
    <property type="entry name" value="Peptidase_A24"/>
    <property type="match status" value="1"/>
</dbReference>
<evidence type="ECO:0000256" key="2">
    <source>
        <dbReference type="ARBA" id="ARBA00022475"/>
    </source>
</evidence>
<dbReference type="GO" id="GO:0005886">
    <property type="term" value="C:plasma membrane"/>
    <property type="evidence" value="ECO:0007669"/>
    <property type="project" value="UniProtKB-SubCell"/>
</dbReference>
<dbReference type="AlphaFoldDB" id="A0A0E9MQE1"/>
<keyword evidence="5 6" id="KW-0472">Membrane</keyword>
<feature type="transmembrane region" description="Helical" evidence="6">
    <location>
        <begin position="130"/>
        <end position="149"/>
    </location>
</feature>
<evidence type="ECO:0000256" key="3">
    <source>
        <dbReference type="ARBA" id="ARBA00022692"/>
    </source>
</evidence>
<evidence type="ECO:0000313" key="9">
    <source>
        <dbReference type="Proteomes" id="UP000033202"/>
    </source>
</evidence>
<keyword evidence="2" id="KW-1003">Cell membrane</keyword>
<keyword evidence="4 6" id="KW-1133">Transmembrane helix</keyword>
<feature type="domain" description="Prepilin type IV endopeptidase peptidase" evidence="7">
    <location>
        <begin position="9"/>
        <end position="113"/>
    </location>
</feature>
<proteinExistence type="predicted"/>
<accession>A0A0E9MQE1</accession>